<dbReference type="AlphaFoldDB" id="A0A5K7ZNU9"/>
<name>A0A5K7ZNU9_9BACT</name>
<accession>A0A5K7ZNU9</accession>
<organism evidence="1 2">
    <name type="scientific">Desulfosarcina widdelii</name>
    <dbReference type="NCBI Taxonomy" id="947919"/>
    <lineage>
        <taxon>Bacteria</taxon>
        <taxon>Pseudomonadati</taxon>
        <taxon>Thermodesulfobacteriota</taxon>
        <taxon>Desulfobacteria</taxon>
        <taxon>Desulfobacterales</taxon>
        <taxon>Desulfosarcinaceae</taxon>
        <taxon>Desulfosarcina</taxon>
    </lineage>
</organism>
<proteinExistence type="predicted"/>
<dbReference type="Proteomes" id="UP000427769">
    <property type="component" value="Chromosome"/>
</dbReference>
<sequence length="61" mass="6720">MAVPAFIFEHGISPTDFSDCQNGGPCPIYAPPHKILIGEANFNDPFQRFVIDFANPNIRNG</sequence>
<protein>
    <submittedName>
        <fullName evidence="1">Uncharacterized protein</fullName>
    </submittedName>
</protein>
<evidence type="ECO:0000313" key="2">
    <source>
        <dbReference type="Proteomes" id="UP000427769"/>
    </source>
</evidence>
<gene>
    <name evidence="1" type="ORF">DSCW_53540</name>
</gene>
<dbReference type="EMBL" id="AP021875">
    <property type="protein sequence ID" value="BBO77937.1"/>
    <property type="molecule type" value="Genomic_DNA"/>
</dbReference>
<evidence type="ECO:0000313" key="1">
    <source>
        <dbReference type="EMBL" id="BBO77937.1"/>
    </source>
</evidence>
<reference evidence="1 2" key="1">
    <citation type="submission" date="2019-11" db="EMBL/GenBank/DDBJ databases">
        <title>Comparative genomics of hydrocarbon-degrading Desulfosarcina strains.</title>
        <authorList>
            <person name="Watanabe M."/>
            <person name="Kojima H."/>
            <person name="Fukui M."/>
        </authorList>
    </citation>
    <scope>NUCLEOTIDE SEQUENCE [LARGE SCALE GENOMIC DNA]</scope>
    <source>
        <strain evidence="1 2">PP31</strain>
    </source>
</reference>
<dbReference type="KEGG" id="dwd:DSCW_53540"/>
<keyword evidence="2" id="KW-1185">Reference proteome</keyword>